<comment type="caution">
    <text evidence="1">The sequence shown here is derived from an EMBL/GenBank/DDBJ whole genome shotgun (WGS) entry which is preliminary data.</text>
</comment>
<evidence type="ECO:0000313" key="2">
    <source>
        <dbReference type="Proteomes" id="UP000295600"/>
    </source>
</evidence>
<organism evidence="1 2">
    <name type="scientific">Prevotella heparinolytica</name>
    <dbReference type="NCBI Taxonomy" id="28113"/>
    <lineage>
        <taxon>Bacteria</taxon>
        <taxon>Pseudomonadati</taxon>
        <taxon>Bacteroidota</taxon>
        <taxon>Bacteroidia</taxon>
        <taxon>Bacteroidales</taxon>
        <taxon>Bacteroidaceae</taxon>
        <taxon>Bacteroides</taxon>
    </lineage>
</organism>
<name>A0A4R2M7F1_9BACE</name>
<dbReference type="AlphaFoldDB" id="A0A4R2M7F1"/>
<proteinExistence type="predicted"/>
<sequence>MQISSAKRSLFVGSFQIMCRYGAVPDYSEDCVGDIIAIHSEKTFFYNGLPADITKTFDEEAFWGIWCCEYLLLQKSFRRKRTRKVIPLSEHLLAGGKISIRLMWLQYTTHPTSVYD</sequence>
<protein>
    <submittedName>
        <fullName evidence="1">Uncharacterized protein</fullName>
    </submittedName>
</protein>
<evidence type="ECO:0000313" key="1">
    <source>
        <dbReference type="EMBL" id="TCO93056.1"/>
    </source>
</evidence>
<accession>A0A4R2M7F1</accession>
<reference evidence="1 2" key="1">
    <citation type="submission" date="2019-03" db="EMBL/GenBank/DDBJ databases">
        <title>Genomic Encyclopedia of Type Strains, Phase IV (KMG-IV): sequencing the most valuable type-strain genomes for metagenomic binning, comparative biology and taxonomic classification.</title>
        <authorList>
            <person name="Goeker M."/>
        </authorList>
    </citation>
    <scope>NUCLEOTIDE SEQUENCE [LARGE SCALE GENOMIC DNA]</scope>
    <source>
        <strain evidence="1 2">DSM 23917</strain>
    </source>
</reference>
<dbReference type="EMBL" id="SLXB01000008">
    <property type="protein sequence ID" value="TCO93056.1"/>
    <property type="molecule type" value="Genomic_DNA"/>
</dbReference>
<dbReference type="Proteomes" id="UP000295600">
    <property type="component" value="Unassembled WGS sequence"/>
</dbReference>
<gene>
    <name evidence="1" type="ORF">EV202_10839</name>
</gene>